<evidence type="ECO:0000313" key="10">
    <source>
        <dbReference type="Proteomes" id="UP000095751"/>
    </source>
</evidence>
<dbReference type="InterPro" id="IPR036734">
    <property type="entry name" value="Neur_chan_lig-bd_sf"/>
</dbReference>
<evidence type="ECO:0000259" key="7">
    <source>
        <dbReference type="Pfam" id="PF02931"/>
    </source>
</evidence>
<proteinExistence type="predicted"/>
<feature type="compositionally biased region" description="Basic residues" evidence="5">
    <location>
        <begin position="89"/>
        <end position="102"/>
    </location>
</feature>
<dbReference type="Pfam" id="PF02932">
    <property type="entry name" value="Neur_chan_memb"/>
    <property type="match status" value="1"/>
</dbReference>
<evidence type="ECO:0000256" key="6">
    <source>
        <dbReference type="SAM" id="Phobius"/>
    </source>
</evidence>
<evidence type="ECO:0000256" key="5">
    <source>
        <dbReference type="SAM" id="MobiDB-lite"/>
    </source>
</evidence>
<dbReference type="PANTHER" id="PTHR18945">
    <property type="entry name" value="NEUROTRANSMITTER GATED ION CHANNEL"/>
    <property type="match status" value="1"/>
</dbReference>
<dbReference type="InterPro" id="IPR006201">
    <property type="entry name" value="Neur_channel"/>
</dbReference>
<feature type="region of interest" description="Disordered" evidence="5">
    <location>
        <begin position="229"/>
        <end position="248"/>
    </location>
</feature>
<feature type="compositionally biased region" description="Basic residues" evidence="5">
    <location>
        <begin position="9"/>
        <end position="19"/>
    </location>
</feature>
<evidence type="ECO:0000256" key="4">
    <source>
        <dbReference type="ARBA" id="ARBA00023136"/>
    </source>
</evidence>
<feature type="region of interest" description="Disordered" evidence="5">
    <location>
        <begin position="708"/>
        <end position="733"/>
    </location>
</feature>
<dbReference type="InterPro" id="IPR006029">
    <property type="entry name" value="Neurotrans-gated_channel_TM"/>
</dbReference>
<feature type="region of interest" description="Disordered" evidence="5">
    <location>
        <begin position="285"/>
        <end position="320"/>
    </location>
</feature>
<feature type="transmembrane region" description="Helical" evidence="6">
    <location>
        <begin position="591"/>
        <end position="615"/>
    </location>
</feature>
<keyword evidence="2 6" id="KW-0812">Transmembrane</keyword>
<dbReference type="SUPFAM" id="SSF63712">
    <property type="entry name" value="Nicotinic receptor ligand binding domain-like"/>
    <property type="match status" value="1"/>
</dbReference>
<dbReference type="Gene3D" id="1.20.58.390">
    <property type="entry name" value="Neurotransmitter-gated ion-channel transmembrane domain"/>
    <property type="match status" value="1"/>
</dbReference>
<keyword evidence="3 6" id="KW-1133">Transmembrane helix</keyword>
<dbReference type="GO" id="GO:0004888">
    <property type="term" value="F:transmembrane signaling receptor activity"/>
    <property type="evidence" value="ECO:0007669"/>
    <property type="project" value="InterPro"/>
</dbReference>
<feature type="compositionally biased region" description="Low complexity" evidence="5">
    <location>
        <begin position="113"/>
        <end position="126"/>
    </location>
</feature>
<dbReference type="AlphaFoldDB" id="A0A1E7F196"/>
<sequence>MEEDDERRNRNRSLSRNHNNHNNGNSNGSGNGNGNNNNNGWQWLSMFLLVYSLSLQLGVFDTIKSSIGQSFPIISNEFELLEESSQSQSRHHTRQQQQRQKRNLVEEEKEVGSSSSSTSSSAFSKSDIFESLEARHEHHLARRKAPPEHMSDRTGPSSSGIITNGGDGIKMHEFHKQYHPAEKQQQHQQQSRRREMQTKDDFNDYILENTSNADDVDTNTSSSSIQNISANSIDSSNSNKYSTISSSSTSMEGRLRAKLLTGYDRNSYPWEWAWEQNYDDTAYDRVGDAKPEGRSNATADPNGTATEDAEAEDEKKEEEKQLRVGLPVEFGLNFHKVHALNVKESTADLVVWVRIAWQDPRLQWNPEDYNGLTTTWFYISDGIGGGEASELWTPDIYLWNQEEAMPDNLANTYATVSSDGSVFWSRPGRIKSTCKYTGLENFPFDKLGCALEFGSWTHSGLYLRPTKLGGTGYSIGGSETAGGSFVEFELIGDEVQVDEVIYPPFDCCPEEDWPVLIYKLEFDRASAPYVRTIVFLNILLNLAAFACFWIPPHVGERMGLAITCVLAAVAGELVVASMLPVCAELSWYNKFTLGSTTFALLVVFQSAVVIFFFYYTGEDMTPTYIKWIKRKFKDKRIRIIEKNERKQLENEENGGMMSPPGEERQEQLKTTKTSIAGVSDNGNISDGDDGLPDDAQFRKGIMKRNNYLNGKGNSNRRGSFAESRSGSFAGTGGFRTEKEAEMNAHWQTVSGYIDEGARLFIPMLYCIFLGYVFRSRV</sequence>
<dbReference type="EMBL" id="KV784366">
    <property type="protein sequence ID" value="OEU11960.1"/>
    <property type="molecule type" value="Genomic_DNA"/>
</dbReference>
<keyword evidence="9" id="KW-0675">Receptor</keyword>
<dbReference type="KEGG" id="fcy:FRACYDRAFT_263354"/>
<evidence type="ECO:0000256" key="2">
    <source>
        <dbReference type="ARBA" id="ARBA00022692"/>
    </source>
</evidence>
<feature type="compositionally biased region" description="Polar residues" evidence="5">
    <location>
        <begin position="708"/>
        <end position="728"/>
    </location>
</feature>
<dbReference type="GO" id="GO:0016020">
    <property type="term" value="C:membrane"/>
    <property type="evidence" value="ECO:0007669"/>
    <property type="project" value="UniProtKB-SubCell"/>
</dbReference>
<feature type="region of interest" description="Disordered" evidence="5">
    <location>
        <begin position="84"/>
        <end position="168"/>
    </location>
</feature>
<dbReference type="InterPro" id="IPR006202">
    <property type="entry name" value="Neur_chan_lig-bd"/>
</dbReference>
<feature type="domain" description="Neurotransmitter-gated ion-channel ligand-binding" evidence="7">
    <location>
        <begin position="326"/>
        <end position="465"/>
    </location>
</feature>
<feature type="region of interest" description="Disordered" evidence="5">
    <location>
        <begin position="648"/>
        <end position="690"/>
    </location>
</feature>
<evidence type="ECO:0000256" key="1">
    <source>
        <dbReference type="ARBA" id="ARBA00004141"/>
    </source>
</evidence>
<evidence type="ECO:0000313" key="9">
    <source>
        <dbReference type="EMBL" id="OEU11960.1"/>
    </source>
</evidence>
<feature type="transmembrane region" description="Helical" evidence="6">
    <location>
        <begin position="529"/>
        <end position="552"/>
    </location>
</feature>
<dbReference type="InterPro" id="IPR038050">
    <property type="entry name" value="Neuro_actylchol_rec"/>
</dbReference>
<feature type="region of interest" description="Disordered" evidence="5">
    <location>
        <begin position="1"/>
        <end position="36"/>
    </location>
</feature>
<name>A0A1E7F196_9STRA</name>
<dbReference type="GO" id="GO:0005230">
    <property type="term" value="F:extracellular ligand-gated monoatomic ion channel activity"/>
    <property type="evidence" value="ECO:0007669"/>
    <property type="project" value="InterPro"/>
</dbReference>
<reference evidence="9 10" key="1">
    <citation type="submission" date="2016-09" db="EMBL/GenBank/DDBJ databases">
        <title>Extensive genetic diversity and differential bi-allelic expression allows diatom success in the polar Southern Ocean.</title>
        <authorList>
            <consortium name="DOE Joint Genome Institute"/>
            <person name="Mock T."/>
            <person name="Otillar R.P."/>
            <person name="Strauss J."/>
            <person name="Dupont C."/>
            <person name="Frickenhaus S."/>
            <person name="Maumus F."/>
            <person name="Mcmullan M."/>
            <person name="Sanges R."/>
            <person name="Schmutz J."/>
            <person name="Toseland A."/>
            <person name="Valas R."/>
            <person name="Veluchamy A."/>
            <person name="Ward B.J."/>
            <person name="Allen A."/>
            <person name="Barry K."/>
            <person name="Falciatore A."/>
            <person name="Ferrante M."/>
            <person name="Fortunato A.E."/>
            <person name="Gloeckner G."/>
            <person name="Gruber A."/>
            <person name="Hipkin R."/>
            <person name="Janech M."/>
            <person name="Kroth P."/>
            <person name="Leese F."/>
            <person name="Lindquist E."/>
            <person name="Lyon B.R."/>
            <person name="Martin J."/>
            <person name="Mayer C."/>
            <person name="Parker M."/>
            <person name="Quesneville H."/>
            <person name="Raymond J."/>
            <person name="Uhlig C."/>
            <person name="Valentin K.U."/>
            <person name="Worden A.Z."/>
            <person name="Armbrust E.V."/>
            <person name="Bowler C."/>
            <person name="Green B."/>
            <person name="Moulton V."/>
            <person name="Van Oosterhout C."/>
            <person name="Grigoriev I."/>
        </authorList>
    </citation>
    <scope>NUCLEOTIDE SEQUENCE [LARGE SCALE GENOMIC DNA]</scope>
    <source>
        <strain evidence="9 10">CCMP1102</strain>
    </source>
</reference>
<accession>A0A1E7F196</accession>
<dbReference type="Gene3D" id="2.70.170.10">
    <property type="entry name" value="Neurotransmitter-gated ion-channel ligand-binding domain"/>
    <property type="match status" value="1"/>
</dbReference>
<dbReference type="Pfam" id="PF02931">
    <property type="entry name" value="Neur_chan_LBD"/>
    <property type="match status" value="1"/>
</dbReference>
<feature type="transmembrane region" description="Helical" evidence="6">
    <location>
        <begin position="558"/>
        <end position="579"/>
    </location>
</feature>
<keyword evidence="4 6" id="KW-0472">Membrane</keyword>
<dbReference type="InParanoid" id="A0A1E7F196"/>
<evidence type="ECO:0000256" key="3">
    <source>
        <dbReference type="ARBA" id="ARBA00022989"/>
    </source>
</evidence>
<dbReference type="InterPro" id="IPR036719">
    <property type="entry name" value="Neuro-gated_channel_TM_sf"/>
</dbReference>
<organism evidence="9 10">
    <name type="scientific">Fragilariopsis cylindrus CCMP1102</name>
    <dbReference type="NCBI Taxonomy" id="635003"/>
    <lineage>
        <taxon>Eukaryota</taxon>
        <taxon>Sar</taxon>
        <taxon>Stramenopiles</taxon>
        <taxon>Ochrophyta</taxon>
        <taxon>Bacillariophyta</taxon>
        <taxon>Bacillariophyceae</taxon>
        <taxon>Bacillariophycidae</taxon>
        <taxon>Bacillariales</taxon>
        <taxon>Bacillariaceae</taxon>
        <taxon>Fragilariopsis</taxon>
    </lineage>
</organism>
<gene>
    <name evidence="9" type="ORF">FRACYDRAFT_263354</name>
</gene>
<comment type="subcellular location">
    <subcellularLocation>
        <location evidence="1">Membrane</location>
        <topology evidence="1">Multi-pass membrane protein</topology>
    </subcellularLocation>
</comment>
<dbReference type="Proteomes" id="UP000095751">
    <property type="component" value="Unassembled WGS sequence"/>
</dbReference>
<dbReference type="SUPFAM" id="SSF90112">
    <property type="entry name" value="Neurotransmitter-gated ion-channel transmembrane pore"/>
    <property type="match status" value="1"/>
</dbReference>
<evidence type="ECO:0000259" key="8">
    <source>
        <dbReference type="Pfam" id="PF02932"/>
    </source>
</evidence>
<feature type="domain" description="Neurotransmitter-gated ion-channel transmembrane" evidence="8">
    <location>
        <begin position="547"/>
        <end position="768"/>
    </location>
</feature>
<dbReference type="CDD" id="cd18989">
    <property type="entry name" value="LGIC_ECD_cation"/>
    <property type="match status" value="1"/>
</dbReference>
<dbReference type="OrthoDB" id="5975154at2759"/>
<protein>
    <submittedName>
        <fullName evidence="9">Nicotinic receptor ligand binding domain-like protein</fullName>
    </submittedName>
</protein>
<keyword evidence="10" id="KW-1185">Reference proteome</keyword>